<evidence type="ECO:0000313" key="4">
    <source>
        <dbReference type="Proteomes" id="UP000469890"/>
    </source>
</evidence>
<reference evidence="3 4" key="1">
    <citation type="submission" date="2019-09" db="EMBL/GenBank/DDBJ databases">
        <authorList>
            <consortium name="DOE Joint Genome Institute"/>
            <person name="Mondo S.J."/>
            <person name="Navarro-Mendoza M.I."/>
            <person name="Perez-Arques C."/>
            <person name="Panchal S."/>
            <person name="Nicolas F.E."/>
            <person name="Ganguly P."/>
            <person name="Pangilinan J."/>
            <person name="Grigoriev I."/>
            <person name="Heitman J."/>
            <person name="Sanya K."/>
            <person name="Garre V."/>
        </authorList>
    </citation>
    <scope>NUCLEOTIDE SEQUENCE [LARGE SCALE GENOMIC DNA]</scope>
    <source>
        <strain evidence="3 4">MU402</strain>
    </source>
</reference>
<protein>
    <recommendedName>
        <fullName evidence="2">K Homology domain-containing protein</fullName>
    </recommendedName>
</protein>
<feature type="domain" description="K Homology" evidence="2">
    <location>
        <begin position="516"/>
        <end position="583"/>
    </location>
</feature>
<dbReference type="CDD" id="cd00105">
    <property type="entry name" value="KH-I"/>
    <property type="match status" value="1"/>
</dbReference>
<evidence type="ECO:0000259" key="2">
    <source>
        <dbReference type="SMART" id="SM00322"/>
    </source>
</evidence>
<sequence length="709" mass="80097">MNIHSFCLSAHHNHQIKELDVNQLNQHFSNDEAQVQCAPLYDGSSNALNVLIKAQHGTACMKAKSAILQNNPVKAILSIESPNMDALYHPEIKDSLTDVAQEFNVEVKIHATSEAEIHMVGSMDSVELARVKILVLLDQLAGLKVDTLPDIPHHLHFLIAGRKHVQLQAIMEETSTNIYLRSPLCNLVQEDTGNGLIYLTGESPSDLARAKDLLKKLAAQKLKSMHHKDSNMDPKKLDWILLNKRDELRKIMKDNGSYFKFPVLGSGSNSVSIYAENRIYVERSIRLLNYLTSSIYEASFDLINPIQDPDLPCVLSQLSQSSGVDVIYQPQARKMELFGTEAQVCTAYQLLGDMPFIKGNHQFTMFSLELATDQREFVSGKKNGKINKIMKTCAVTIRFTVSNEYNSCIIVESANHSKALEGLTMLQDELPAETSFYVPEIYHRRIIGVAGKNIQKVMKKYGVYVKFSGAEEFASLGGYFENEDNVVARTPMKNQMNLEHLKLSVTEFIGFQKDKDFVSTVIAIPYDLHRILPCKYGGQLRDMCRTNNVKIWWPERLGSDKVVIYGPQTQISSVAAYLAQFVSKEKHIAMALSEDMEAALSDADFVSNIQMKIHTTLQDIELIQAVVVEQPNYKNSVLEWHSGYLTDSSKIMVFRLRCHDVNHMNQDMEQARSIIRSLIESKSLQFKQLSPTEQEPAYIFQGKHSTNTW</sequence>
<dbReference type="InterPro" id="IPR004088">
    <property type="entry name" value="KH_dom_type_1"/>
</dbReference>
<dbReference type="PROSITE" id="PS50084">
    <property type="entry name" value="KH_TYPE_1"/>
    <property type="match status" value="1"/>
</dbReference>
<feature type="domain" description="K Homology" evidence="2">
    <location>
        <begin position="430"/>
        <end position="497"/>
    </location>
</feature>
<dbReference type="CDD" id="cd22453">
    <property type="entry name" value="KH-I_MUG60_like"/>
    <property type="match status" value="1"/>
</dbReference>
<dbReference type="Pfam" id="PF24563">
    <property type="entry name" value="KH_Mug60-KHD4"/>
    <property type="match status" value="1"/>
</dbReference>
<evidence type="ECO:0000256" key="1">
    <source>
        <dbReference type="PROSITE-ProRule" id="PRU00117"/>
    </source>
</evidence>
<organism evidence="3 4">
    <name type="scientific">Mucor circinelloides f. lusitanicus</name>
    <name type="common">Mucor racemosus var. lusitanicus</name>
    <dbReference type="NCBI Taxonomy" id="29924"/>
    <lineage>
        <taxon>Eukaryota</taxon>
        <taxon>Fungi</taxon>
        <taxon>Fungi incertae sedis</taxon>
        <taxon>Mucoromycota</taxon>
        <taxon>Mucoromycotina</taxon>
        <taxon>Mucoromycetes</taxon>
        <taxon>Mucorales</taxon>
        <taxon>Mucorineae</taxon>
        <taxon>Mucoraceae</taxon>
        <taxon>Mucor</taxon>
    </lineage>
</organism>
<dbReference type="InterPro" id="IPR036612">
    <property type="entry name" value="KH_dom_type_1_sf"/>
</dbReference>
<accession>A0A8H4BAJ7</accession>
<dbReference type="Pfam" id="PF00013">
    <property type="entry name" value="KH_1"/>
    <property type="match status" value="1"/>
</dbReference>
<gene>
    <name evidence="3" type="ORF">FB192DRAFT_1166077</name>
</gene>
<dbReference type="SMART" id="SM00322">
    <property type="entry name" value="KH"/>
    <property type="match status" value="3"/>
</dbReference>
<dbReference type="Proteomes" id="UP000469890">
    <property type="component" value="Unassembled WGS sequence"/>
</dbReference>
<dbReference type="Gene3D" id="3.30.1370.10">
    <property type="entry name" value="K Homology domain, type 1"/>
    <property type="match status" value="3"/>
</dbReference>
<comment type="caution">
    <text evidence="3">The sequence shown here is derived from an EMBL/GenBank/DDBJ whole genome shotgun (WGS) entry which is preliminary data.</text>
</comment>
<evidence type="ECO:0000313" key="3">
    <source>
        <dbReference type="EMBL" id="KAF1797947.1"/>
    </source>
</evidence>
<dbReference type="AlphaFoldDB" id="A0A8H4BAJ7"/>
<keyword evidence="1" id="KW-0694">RNA-binding</keyword>
<dbReference type="InterPro" id="IPR056553">
    <property type="entry name" value="KH_Mug60-KHD4"/>
</dbReference>
<dbReference type="InterPro" id="IPR004087">
    <property type="entry name" value="KH_dom"/>
</dbReference>
<dbReference type="GO" id="GO:0003723">
    <property type="term" value="F:RNA binding"/>
    <property type="evidence" value="ECO:0007669"/>
    <property type="project" value="UniProtKB-UniRule"/>
</dbReference>
<proteinExistence type="predicted"/>
<name>A0A8H4BAJ7_MUCCL</name>
<dbReference type="SUPFAM" id="SSF54791">
    <property type="entry name" value="Eukaryotic type KH-domain (KH-domain type I)"/>
    <property type="match status" value="3"/>
</dbReference>
<dbReference type="EMBL" id="JAAECE010000008">
    <property type="protein sequence ID" value="KAF1797947.1"/>
    <property type="molecule type" value="Genomic_DNA"/>
</dbReference>
<feature type="domain" description="K Homology" evidence="2">
    <location>
        <begin position="143"/>
        <end position="219"/>
    </location>
</feature>